<dbReference type="RefSeq" id="WP_092410344.1">
    <property type="nucleotide sequence ID" value="NZ_FOVF01000036.1"/>
</dbReference>
<evidence type="ECO:0000313" key="3">
    <source>
        <dbReference type="EMBL" id="SFN60574.1"/>
    </source>
</evidence>
<dbReference type="CDD" id="cd00293">
    <property type="entry name" value="USP-like"/>
    <property type="match status" value="1"/>
</dbReference>
<evidence type="ECO:0000259" key="2">
    <source>
        <dbReference type="Pfam" id="PF00582"/>
    </source>
</evidence>
<keyword evidence="4" id="KW-1185">Reference proteome</keyword>
<dbReference type="SUPFAM" id="SSF52402">
    <property type="entry name" value="Adenine nucleotide alpha hydrolases-like"/>
    <property type="match status" value="2"/>
</dbReference>
<dbReference type="EMBL" id="FOVF01000036">
    <property type="protein sequence ID" value="SFN60574.1"/>
    <property type="molecule type" value="Genomic_DNA"/>
</dbReference>
<dbReference type="Proteomes" id="UP000198575">
    <property type="component" value="Unassembled WGS sequence"/>
</dbReference>
<organism evidence="3 4">
    <name type="scientific">Dokdonella immobilis</name>
    <dbReference type="NCBI Taxonomy" id="578942"/>
    <lineage>
        <taxon>Bacteria</taxon>
        <taxon>Pseudomonadati</taxon>
        <taxon>Pseudomonadota</taxon>
        <taxon>Gammaproteobacteria</taxon>
        <taxon>Lysobacterales</taxon>
        <taxon>Rhodanobacteraceae</taxon>
        <taxon>Dokdonella</taxon>
    </lineage>
</organism>
<proteinExistence type="inferred from homology"/>
<accession>A0A1I5ADM0</accession>
<dbReference type="OrthoDB" id="9804721at2"/>
<comment type="similarity">
    <text evidence="1">Belongs to the universal stress protein A family.</text>
</comment>
<dbReference type="InterPro" id="IPR006015">
    <property type="entry name" value="Universal_stress_UspA"/>
</dbReference>
<evidence type="ECO:0000313" key="4">
    <source>
        <dbReference type="Proteomes" id="UP000198575"/>
    </source>
</evidence>
<dbReference type="AlphaFoldDB" id="A0A1I5ADM0"/>
<dbReference type="InterPro" id="IPR006016">
    <property type="entry name" value="UspA"/>
</dbReference>
<reference evidence="3 4" key="1">
    <citation type="submission" date="2016-10" db="EMBL/GenBank/DDBJ databases">
        <authorList>
            <person name="de Groot N.N."/>
        </authorList>
    </citation>
    <scope>NUCLEOTIDE SEQUENCE [LARGE SCALE GENOMIC DNA]</scope>
    <source>
        <strain evidence="3 4">CGMCC 1.7659</strain>
    </source>
</reference>
<dbReference type="STRING" id="578942.SAMN05216289_13612"/>
<dbReference type="Gene3D" id="3.40.50.12370">
    <property type="match status" value="1"/>
</dbReference>
<dbReference type="Pfam" id="PF00582">
    <property type="entry name" value="Usp"/>
    <property type="match status" value="1"/>
</dbReference>
<evidence type="ECO:0000256" key="1">
    <source>
        <dbReference type="ARBA" id="ARBA00008791"/>
    </source>
</evidence>
<sequence>MQNILINTCQCRSRTSSVEFGVRLAARIGAAVTGTYVYPSLLQAIPRFSTPDLVSTVLANAEAIAAEARQSGDGFVAWAHSMGVANAAWHVAEDYLPDAMADIATWHDLFVLGHDDEYPWGSASDIASLIFATALPAIMVPAGPVDALALDTLVFAWNGSAEATRALRAALPLLKRARRVVVLEGEQKRAAREIAWKPPLDLDGYLARHGIAFESRAFSAGSDEAGARLLAECTALSADLLIMGMYGRGRFSEWIIGGATRHVLQHAALPVLLCH</sequence>
<feature type="domain" description="UspA" evidence="2">
    <location>
        <begin position="153"/>
        <end position="274"/>
    </location>
</feature>
<dbReference type="PRINTS" id="PR01438">
    <property type="entry name" value="UNVRSLSTRESS"/>
</dbReference>
<gene>
    <name evidence="3" type="ORF">SAMN05216289_13612</name>
</gene>
<name>A0A1I5ADM0_9GAMM</name>
<protein>
    <submittedName>
        <fullName evidence="3">Nucleotide-binding universal stress protein, UspA family</fullName>
    </submittedName>
</protein>